<feature type="region of interest" description="Disordered" evidence="1">
    <location>
        <begin position="88"/>
        <end position="136"/>
    </location>
</feature>
<sequence length="136" mass="15108">MDMSPPRSIKEVQKLAGRLAALNRFISRSVDKGLPFFKILRGIAKFEWNETSQEAFDTLKRYLVSLPLLTKPMKGETLYLYMVPRAERGEGGLPPQLEAVPRAERGSDPSPLLPPPPSSRHCLELGGGARRAPLAR</sequence>
<protein>
    <recommendedName>
        <fullName evidence="3">Reverse transcriptase/retrotransposon-derived protein RNase H-like domain-containing protein</fullName>
    </recommendedName>
</protein>
<dbReference type="InterPro" id="IPR043128">
    <property type="entry name" value="Rev_trsase/Diguanyl_cyclase"/>
</dbReference>
<dbReference type="SUPFAM" id="SSF56672">
    <property type="entry name" value="DNA/RNA polymerases"/>
    <property type="match status" value="1"/>
</dbReference>
<comment type="caution">
    <text evidence="2">The sequence shown here is derived from an EMBL/GenBank/DDBJ whole genome shotgun (WGS) entry which is preliminary data.</text>
</comment>
<evidence type="ECO:0008006" key="3">
    <source>
        <dbReference type="Google" id="ProtNLM"/>
    </source>
</evidence>
<accession>A0AAW2YAI7</accession>
<reference evidence="2" key="2">
    <citation type="journal article" date="2024" name="Plant">
        <title>Genomic evolution and insights into agronomic trait innovations of Sesamum species.</title>
        <authorList>
            <person name="Miao H."/>
            <person name="Wang L."/>
            <person name="Qu L."/>
            <person name="Liu H."/>
            <person name="Sun Y."/>
            <person name="Le M."/>
            <person name="Wang Q."/>
            <person name="Wei S."/>
            <person name="Zheng Y."/>
            <person name="Lin W."/>
            <person name="Duan Y."/>
            <person name="Cao H."/>
            <person name="Xiong S."/>
            <person name="Wang X."/>
            <person name="Wei L."/>
            <person name="Li C."/>
            <person name="Ma Q."/>
            <person name="Ju M."/>
            <person name="Zhao R."/>
            <person name="Li G."/>
            <person name="Mu C."/>
            <person name="Tian Q."/>
            <person name="Mei H."/>
            <person name="Zhang T."/>
            <person name="Gao T."/>
            <person name="Zhang H."/>
        </authorList>
    </citation>
    <scope>NUCLEOTIDE SEQUENCE</scope>
    <source>
        <strain evidence="2">KEN1</strain>
    </source>
</reference>
<name>A0AAW2YAI7_9LAMI</name>
<dbReference type="Gene3D" id="3.30.70.270">
    <property type="match status" value="1"/>
</dbReference>
<evidence type="ECO:0000256" key="1">
    <source>
        <dbReference type="SAM" id="MobiDB-lite"/>
    </source>
</evidence>
<dbReference type="AlphaFoldDB" id="A0AAW2YAI7"/>
<dbReference type="EMBL" id="JACGWN010000001">
    <property type="protein sequence ID" value="KAL0462754.1"/>
    <property type="molecule type" value="Genomic_DNA"/>
</dbReference>
<gene>
    <name evidence="2" type="ORF">Slati_0163000</name>
</gene>
<dbReference type="InterPro" id="IPR043502">
    <property type="entry name" value="DNA/RNA_pol_sf"/>
</dbReference>
<proteinExistence type="predicted"/>
<reference evidence="2" key="1">
    <citation type="submission" date="2020-06" db="EMBL/GenBank/DDBJ databases">
        <authorList>
            <person name="Li T."/>
            <person name="Hu X."/>
            <person name="Zhang T."/>
            <person name="Song X."/>
            <person name="Zhang H."/>
            <person name="Dai N."/>
            <person name="Sheng W."/>
            <person name="Hou X."/>
            <person name="Wei L."/>
        </authorList>
    </citation>
    <scope>NUCLEOTIDE SEQUENCE</scope>
    <source>
        <strain evidence="2">KEN1</strain>
        <tissue evidence="2">Leaf</tissue>
    </source>
</reference>
<evidence type="ECO:0000313" key="2">
    <source>
        <dbReference type="EMBL" id="KAL0462754.1"/>
    </source>
</evidence>
<organism evidence="2">
    <name type="scientific">Sesamum latifolium</name>
    <dbReference type="NCBI Taxonomy" id="2727402"/>
    <lineage>
        <taxon>Eukaryota</taxon>
        <taxon>Viridiplantae</taxon>
        <taxon>Streptophyta</taxon>
        <taxon>Embryophyta</taxon>
        <taxon>Tracheophyta</taxon>
        <taxon>Spermatophyta</taxon>
        <taxon>Magnoliopsida</taxon>
        <taxon>eudicotyledons</taxon>
        <taxon>Gunneridae</taxon>
        <taxon>Pentapetalae</taxon>
        <taxon>asterids</taxon>
        <taxon>lamiids</taxon>
        <taxon>Lamiales</taxon>
        <taxon>Pedaliaceae</taxon>
        <taxon>Sesamum</taxon>
    </lineage>
</organism>